<sequence>MGQAAPSEPDQSVRGGTGYAAKPYTFQLASGADVVRVSVADLGGALYDVSTPGDSKAAPTVDVDKASVVARLRNTGKAGPSLVTVLLARDVRWHVRLTGGASDEAVDLTGATLGGDVELSAGTSRAEVTLPAAAGTQKVALSGGASLLEVRLGGSAPVRVAARDGAGDVRIDGQPQAGVAGGFVYAAPGWETAKDRFDIDAAEGVSSLTVTHG</sequence>
<name>A0A1K0FE67_9ACTN</name>
<evidence type="ECO:0000313" key="2">
    <source>
        <dbReference type="Proteomes" id="UP000182486"/>
    </source>
</evidence>
<accession>A0A1K0FE67</accession>
<gene>
    <name evidence="1" type="ORF">BG844_27930</name>
</gene>
<dbReference type="EMBL" id="MEIA01000438">
    <property type="protein sequence ID" value="OJF11141.1"/>
    <property type="molecule type" value="Genomic_DNA"/>
</dbReference>
<protein>
    <recommendedName>
        <fullName evidence="3">Adhesin domain-containing protein</fullName>
    </recommendedName>
</protein>
<proteinExistence type="predicted"/>
<dbReference type="Proteomes" id="UP000182486">
    <property type="component" value="Unassembled WGS sequence"/>
</dbReference>
<evidence type="ECO:0008006" key="3">
    <source>
        <dbReference type="Google" id="ProtNLM"/>
    </source>
</evidence>
<reference evidence="1 2" key="1">
    <citation type="submission" date="2016-09" db="EMBL/GenBank/DDBJ databases">
        <title>Couchioplanes caeruleus draft genome sequence.</title>
        <authorList>
            <person name="Sheehan J."/>
            <person name="Caffrey P."/>
        </authorList>
    </citation>
    <scope>NUCLEOTIDE SEQUENCE [LARGE SCALE GENOMIC DNA]</scope>
    <source>
        <strain evidence="1 2">DSM 43634</strain>
    </source>
</reference>
<keyword evidence="2" id="KW-1185">Reference proteome</keyword>
<dbReference type="AlphaFoldDB" id="A0A1K0FE67"/>
<organism evidence="1 2">
    <name type="scientific">Couchioplanes caeruleus subsp. caeruleus</name>
    <dbReference type="NCBI Taxonomy" id="56427"/>
    <lineage>
        <taxon>Bacteria</taxon>
        <taxon>Bacillati</taxon>
        <taxon>Actinomycetota</taxon>
        <taxon>Actinomycetes</taxon>
        <taxon>Micromonosporales</taxon>
        <taxon>Micromonosporaceae</taxon>
        <taxon>Couchioplanes</taxon>
    </lineage>
</organism>
<evidence type="ECO:0000313" key="1">
    <source>
        <dbReference type="EMBL" id="OJF11141.1"/>
    </source>
</evidence>
<comment type="caution">
    <text evidence="1">The sequence shown here is derived from an EMBL/GenBank/DDBJ whole genome shotgun (WGS) entry which is preliminary data.</text>
</comment>